<dbReference type="PANTHER" id="PTHR43463">
    <property type="entry name" value="NICOTINATE-NUCLEOTIDE--DIMETHYLBENZIMIDAZOLE PHOSPHORIBOSYLTRANSFERASE"/>
    <property type="match status" value="1"/>
</dbReference>
<dbReference type="Proteomes" id="UP001241537">
    <property type="component" value="Unassembled WGS sequence"/>
</dbReference>
<keyword evidence="5" id="KW-0169">Cobalamin biosynthesis</keyword>
<dbReference type="Pfam" id="PF02277">
    <property type="entry name" value="DBI_PRT"/>
    <property type="match status" value="2"/>
</dbReference>
<gene>
    <name evidence="10" type="ORF">J2S20_001713</name>
</gene>
<name>A0AAE3VBD4_9FIRM</name>
<dbReference type="InterPro" id="IPR023195">
    <property type="entry name" value="Nict_dMeBzImd_PRibTrfase_N"/>
</dbReference>
<evidence type="ECO:0000256" key="4">
    <source>
        <dbReference type="ARBA" id="ARBA00015486"/>
    </source>
</evidence>
<keyword evidence="6 10" id="KW-0328">Glycosyltransferase</keyword>
<sequence length="431" mass="45819">MTREELFELRLPEQRVEAGRRTKERWNALAKPLDGLGRFEEIFVRIGEIRGTEEIALTPRSLLVFCADNGIVAEGVSQSGQEVTAVVAASLGDGSSNVCRMAERCAVQVIPVDIGIAGGKVQLKDAAPDEILPGHSAELRIAGVRSCSVRRGTRDFLREAALTETELLRAIAMGRELAHERAAAGDKLLALGEMGIGNTTSSAAVISALTGLPAEQTAGRGAGLSDAGLQRKRALIEAALLRHGLKEPVYDPAERGSAAKRMKAETHSARPEGPEVKLCRGKAPRYRDTAPEAELLQGDALRRARFERGLAALRCVGGLDIAGMVGAMIGAAECRLPLVLDGLITAAAALAAEQLCPGICRFMLASHRGREKGFSEVCRILSLHPVIDADMALGEGSGAVMLFPLLDLAGAIYSSGRSFESIQLSPYRRLC</sequence>
<dbReference type="GO" id="GO:0008939">
    <property type="term" value="F:nicotinate-nucleotide-dimethylbenzimidazole phosphoribosyltransferase activity"/>
    <property type="evidence" value="ECO:0007669"/>
    <property type="project" value="UniProtKB-EC"/>
</dbReference>
<evidence type="ECO:0000256" key="7">
    <source>
        <dbReference type="ARBA" id="ARBA00022679"/>
    </source>
</evidence>
<dbReference type="EC" id="2.4.2.21" evidence="3"/>
<evidence type="ECO:0000256" key="3">
    <source>
        <dbReference type="ARBA" id="ARBA00011991"/>
    </source>
</evidence>
<keyword evidence="7 10" id="KW-0808">Transferase</keyword>
<dbReference type="GO" id="GO:0009236">
    <property type="term" value="P:cobalamin biosynthetic process"/>
    <property type="evidence" value="ECO:0007669"/>
    <property type="project" value="UniProtKB-KW"/>
</dbReference>
<comment type="caution">
    <text evidence="10">The sequence shown here is derived from an EMBL/GenBank/DDBJ whole genome shotgun (WGS) entry which is preliminary data.</text>
</comment>
<evidence type="ECO:0000256" key="2">
    <source>
        <dbReference type="ARBA" id="ARBA00007110"/>
    </source>
</evidence>
<dbReference type="CDD" id="cd02439">
    <property type="entry name" value="DMB-PRT_CobT"/>
    <property type="match status" value="1"/>
</dbReference>
<dbReference type="InterPro" id="IPR003200">
    <property type="entry name" value="Nict_dMeBzImd_PRibTrfase"/>
</dbReference>
<reference evidence="10" key="1">
    <citation type="submission" date="2023-07" db="EMBL/GenBank/DDBJ databases">
        <title>Genomic Encyclopedia of Type Strains, Phase IV (KMG-IV): sequencing the most valuable type-strain genomes for metagenomic binning, comparative biology and taxonomic classification.</title>
        <authorList>
            <person name="Goeker M."/>
        </authorList>
    </citation>
    <scope>NUCLEOTIDE SEQUENCE</scope>
    <source>
        <strain evidence="10">DSM 19659</strain>
    </source>
</reference>
<dbReference type="RefSeq" id="WP_307255003.1">
    <property type="nucleotide sequence ID" value="NZ_JAUSTO010000010.1"/>
</dbReference>
<proteinExistence type="inferred from homology"/>
<evidence type="ECO:0000256" key="9">
    <source>
        <dbReference type="ARBA" id="ARBA00047340"/>
    </source>
</evidence>
<dbReference type="InterPro" id="IPR036087">
    <property type="entry name" value="Nict_dMeBzImd_PRibTrfase_sf"/>
</dbReference>
<dbReference type="EMBL" id="JAUSTO010000010">
    <property type="protein sequence ID" value="MDQ0153007.1"/>
    <property type="molecule type" value="Genomic_DNA"/>
</dbReference>
<dbReference type="Gene3D" id="3.40.50.10210">
    <property type="match status" value="1"/>
</dbReference>
<organism evidence="10 11">
    <name type="scientific">Moryella indoligenes</name>
    <dbReference type="NCBI Taxonomy" id="371674"/>
    <lineage>
        <taxon>Bacteria</taxon>
        <taxon>Bacillati</taxon>
        <taxon>Bacillota</taxon>
        <taxon>Clostridia</taxon>
        <taxon>Lachnospirales</taxon>
        <taxon>Lachnospiraceae</taxon>
        <taxon>Moryella</taxon>
    </lineage>
</organism>
<comment type="similarity">
    <text evidence="2">Belongs to the CobT family.</text>
</comment>
<dbReference type="PANTHER" id="PTHR43463:SF1">
    <property type="entry name" value="NICOTINATE-NUCLEOTIDE--DIMETHYLBENZIMIDAZOLE PHOSPHORIBOSYLTRANSFERASE"/>
    <property type="match status" value="1"/>
</dbReference>
<evidence type="ECO:0000256" key="1">
    <source>
        <dbReference type="ARBA" id="ARBA00005049"/>
    </source>
</evidence>
<accession>A0AAE3VBD4</accession>
<dbReference type="AlphaFoldDB" id="A0AAE3VBD4"/>
<dbReference type="SUPFAM" id="SSF52733">
    <property type="entry name" value="Nicotinate mononucleotide:5,6-dimethylbenzimidazole phosphoribosyltransferase (CobT)"/>
    <property type="match status" value="2"/>
</dbReference>
<dbReference type="Gene3D" id="1.10.1610.10">
    <property type="match status" value="1"/>
</dbReference>
<protein>
    <recommendedName>
        <fullName evidence="4">Nicotinate-nucleotide--dimethylbenzimidazole phosphoribosyltransferase</fullName>
        <ecNumber evidence="3">2.4.2.21</ecNumber>
    </recommendedName>
    <alternativeName>
        <fullName evidence="8">N(1)-alpha-phosphoribosyltransferase</fullName>
    </alternativeName>
</protein>
<evidence type="ECO:0000256" key="8">
    <source>
        <dbReference type="ARBA" id="ARBA00030686"/>
    </source>
</evidence>
<keyword evidence="11" id="KW-1185">Reference proteome</keyword>
<evidence type="ECO:0000313" key="10">
    <source>
        <dbReference type="EMBL" id="MDQ0153007.1"/>
    </source>
</evidence>
<evidence type="ECO:0000256" key="5">
    <source>
        <dbReference type="ARBA" id="ARBA00022573"/>
    </source>
</evidence>
<comment type="catalytic activity">
    <reaction evidence="9">
        <text>5,6-dimethylbenzimidazole + nicotinate beta-D-ribonucleotide = alpha-ribazole 5'-phosphate + nicotinate + H(+)</text>
        <dbReference type="Rhea" id="RHEA:11196"/>
        <dbReference type="ChEBI" id="CHEBI:15378"/>
        <dbReference type="ChEBI" id="CHEBI:15890"/>
        <dbReference type="ChEBI" id="CHEBI:32544"/>
        <dbReference type="ChEBI" id="CHEBI:57502"/>
        <dbReference type="ChEBI" id="CHEBI:57918"/>
        <dbReference type="EC" id="2.4.2.21"/>
    </reaction>
</comment>
<evidence type="ECO:0000256" key="6">
    <source>
        <dbReference type="ARBA" id="ARBA00022676"/>
    </source>
</evidence>
<comment type="pathway">
    <text evidence="1">Nucleoside biosynthesis; alpha-ribazole biosynthesis; alpha-ribazole from 5,6-dimethylbenzimidazole: step 1/2.</text>
</comment>
<evidence type="ECO:0000313" key="11">
    <source>
        <dbReference type="Proteomes" id="UP001241537"/>
    </source>
</evidence>